<dbReference type="SUPFAM" id="SSF54637">
    <property type="entry name" value="Thioesterase/thiol ester dehydrase-isomerase"/>
    <property type="match status" value="1"/>
</dbReference>
<dbReference type="EMBL" id="JBHTHX010002889">
    <property type="protein sequence ID" value="MFD0891064.1"/>
    <property type="molecule type" value="Genomic_DNA"/>
</dbReference>
<proteinExistence type="predicted"/>
<organism evidence="2 3">
    <name type="scientific">Streptosporangium algeriense</name>
    <dbReference type="NCBI Taxonomy" id="1682748"/>
    <lineage>
        <taxon>Bacteria</taxon>
        <taxon>Bacillati</taxon>
        <taxon>Actinomycetota</taxon>
        <taxon>Actinomycetes</taxon>
        <taxon>Streptosporangiales</taxon>
        <taxon>Streptosporangiaceae</taxon>
        <taxon>Streptosporangium</taxon>
    </lineage>
</organism>
<comment type="caution">
    <text evidence="2">The sequence shown here is derived from an EMBL/GenBank/DDBJ whole genome shotgun (WGS) entry which is preliminary data.</text>
</comment>
<evidence type="ECO:0000256" key="1">
    <source>
        <dbReference type="SAM" id="MobiDB-lite"/>
    </source>
</evidence>
<reference evidence="3" key="1">
    <citation type="journal article" date="2019" name="Int. J. Syst. Evol. Microbiol.">
        <title>The Global Catalogue of Microorganisms (GCM) 10K type strain sequencing project: providing services to taxonomists for standard genome sequencing and annotation.</title>
        <authorList>
            <consortium name="The Broad Institute Genomics Platform"/>
            <consortium name="The Broad Institute Genome Sequencing Center for Infectious Disease"/>
            <person name="Wu L."/>
            <person name="Ma J."/>
        </authorList>
    </citation>
    <scope>NUCLEOTIDE SEQUENCE [LARGE SCALE GENOMIC DNA]</scope>
    <source>
        <strain evidence="3">CCUG 62974</strain>
    </source>
</reference>
<keyword evidence="3" id="KW-1185">Reference proteome</keyword>
<feature type="non-terminal residue" evidence="2">
    <location>
        <position position="1"/>
    </location>
</feature>
<protein>
    <recommendedName>
        <fullName evidence="4">MaoC-like domain-containing protein</fullName>
    </recommendedName>
</protein>
<dbReference type="Gene3D" id="3.10.129.10">
    <property type="entry name" value="Hotdog Thioesterase"/>
    <property type="match status" value="1"/>
</dbReference>
<evidence type="ECO:0000313" key="2">
    <source>
        <dbReference type="EMBL" id="MFD0891064.1"/>
    </source>
</evidence>
<name>A0ABW3E4T0_9ACTN</name>
<gene>
    <name evidence="2" type="ORF">ACFQ08_41500</name>
</gene>
<dbReference type="Proteomes" id="UP001597024">
    <property type="component" value="Unassembled WGS sequence"/>
</dbReference>
<evidence type="ECO:0000313" key="3">
    <source>
        <dbReference type="Proteomes" id="UP001597024"/>
    </source>
</evidence>
<dbReference type="InterPro" id="IPR029069">
    <property type="entry name" value="HotDog_dom_sf"/>
</dbReference>
<evidence type="ECO:0008006" key="4">
    <source>
        <dbReference type="Google" id="ProtNLM"/>
    </source>
</evidence>
<feature type="region of interest" description="Disordered" evidence="1">
    <location>
        <begin position="77"/>
        <end position="99"/>
    </location>
</feature>
<accession>A0ABW3E4T0</accession>
<sequence length="185" mass="18937">RRDPRRRGGTAVVVTAGRCVGGGGVADRPPGGVGIGMPSCVTYRQQDDGSARGCGPAGRGAAVVEVGTVLPAATITLTPAGSAPPAAGDRTPPRRDPDEGGFLNILTTMGLVERYVTDWAGPEALVRGINVKLGPSAHAGETLVLTGTVVSREGEEFTVRVLGEVGLGEHVRGTVRLVFPDQRGH</sequence>